<name>A0ABS7QD18_9ACTN</name>
<evidence type="ECO:0000313" key="3">
    <source>
        <dbReference type="Proteomes" id="UP000778578"/>
    </source>
</evidence>
<dbReference type="Proteomes" id="UP000778578">
    <property type="component" value="Unassembled WGS sequence"/>
</dbReference>
<evidence type="ECO:0000256" key="1">
    <source>
        <dbReference type="SAM" id="MobiDB-lite"/>
    </source>
</evidence>
<evidence type="ECO:0000313" key="2">
    <source>
        <dbReference type="EMBL" id="MBY8881051.1"/>
    </source>
</evidence>
<feature type="region of interest" description="Disordered" evidence="1">
    <location>
        <begin position="1"/>
        <end position="21"/>
    </location>
</feature>
<feature type="compositionally biased region" description="Basic and acidic residues" evidence="1">
    <location>
        <begin position="1"/>
        <end position="16"/>
    </location>
</feature>
<protein>
    <submittedName>
        <fullName evidence="2">Uncharacterized protein</fullName>
    </submittedName>
</protein>
<sequence>MSEERTTRDLDPEHTPPDGVGDDLVEALGTLSEALETVERARGRLYDFHQLTGGADLTLGKAVDQLRRAGAADEADALEREIVGRNVLPGMWTFQIVEAYDDTYYRAFVDLERQIRERLAAGRRHLYEARMKQDRRTPGHPDHTAHP</sequence>
<dbReference type="EMBL" id="JAINZZ010000041">
    <property type="protein sequence ID" value="MBY8881051.1"/>
    <property type="molecule type" value="Genomic_DNA"/>
</dbReference>
<gene>
    <name evidence="2" type="ORF">K7862_25930</name>
</gene>
<comment type="caution">
    <text evidence="2">The sequence shown here is derived from an EMBL/GenBank/DDBJ whole genome shotgun (WGS) entry which is preliminary data.</text>
</comment>
<keyword evidence="3" id="KW-1185">Reference proteome</keyword>
<accession>A0ABS7QD18</accession>
<proteinExistence type="predicted"/>
<reference evidence="2 3" key="1">
    <citation type="submission" date="2021-08" db="EMBL/GenBank/DDBJ databases">
        <title>WGS of actinomycetes from Thailand.</title>
        <authorList>
            <person name="Thawai C."/>
        </authorList>
    </citation>
    <scope>NUCLEOTIDE SEQUENCE [LARGE SCALE GENOMIC DNA]</scope>
    <source>
        <strain evidence="2 3">PLK6-54</strain>
    </source>
</reference>
<organism evidence="2 3">
    <name type="scientific">Actinacidiphila acidipaludis</name>
    <dbReference type="NCBI Taxonomy" id="2873382"/>
    <lineage>
        <taxon>Bacteria</taxon>
        <taxon>Bacillati</taxon>
        <taxon>Actinomycetota</taxon>
        <taxon>Actinomycetes</taxon>
        <taxon>Kitasatosporales</taxon>
        <taxon>Streptomycetaceae</taxon>
        <taxon>Actinacidiphila</taxon>
    </lineage>
</organism>
<dbReference type="RefSeq" id="WP_222966711.1">
    <property type="nucleotide sequence ID" value="NZ_JAINZZ010000041.1"/>
</dbReference>